<evidence type="ECO:0000313" key="2">
    <source>
        <dbReference type="Proteomes" id="UP000433928"/>
    </source>
</evidence>
<protein>
    <submittedName>
        <fullName evidence="1">Uncharacterized protein</fullName>
    </submittedName>
</protein>
<reference evidence="1 2" key="1">
    <citation type="journal article" date="2019" name="Nat. Med.">
        <title>A library of human gut bacterial isolates paired with longitudinal multiomics data enables mechanistic microbiome research.</title>
        <authorList>
            <person name="Poyet M."/>
            <person name="Groussin M."/>
            <person name="Gibbons S.M."/>
            <person name="Avila-Pacheco J."/>
            <person name="Jiang X."/>
            <person name="Kearney S.M."/>
            <person name="Perrotta A.R."/>
            <person name="Berdy B."/>
            <person name="Zhao S."/>
            <person name="Lieberman T.D."/>
            <person name="Swanson P.K."/>
            <person name="Smith M."/>
            <person name="Roesemann S."/>
            <person name="Alexander J.E."/>
            <person name="Rich S.A."/>
            <person name="Livny J."/>
            <person name="Vlamakis H."/>
            <person name="Clish C."/>
            <person name="Bullock K."/>
            <person name="Deik A."/>
            <person name="Scott J."/>
            <person name="Pierce K.A."/>
            <person name="Xavier R.J."/>
            <person name="Alm E.J."/>
        </authorList>
    </citation>
    <scope>NUCLEOTIDE SEQUENCE [LARGE SCALE GENOMIC DNA]</scope>
    <source>
        <strain evidence="1 2">BIOML-A27</strain>
    </source>
</reference>
<dbReference type="EMBL" id="WCUG01000011">
    <property type="protein sequence ID" value="KAB4168746.1"/>
    <property type="molecule type" value="Genomic_DNA"/>
</dbReference>
<accession>A0A414ESG0</accession>
<comment type="caution">
    <text evidence="1">The sequence shown here is derived from an EMBL/GenBank/DDBJ whole genome shotgun (WGS) entry which is preliminary data.</text>
</comment>
<name>A0A414ESG0_BACUN</name>
<dbReference type="GeneID" id="29792810"/>
<gene>
    <name evidence="1" type="ORF">GAQ59_13915</name>
</gene>
<sequence>MRKKKEESIENFLNKLIRAKGCFDVAEMESYIKRTTSYDRDLLDRQIERVEKLLDTRYGHYGKITEENEVEAWRQGFYVLEKLGVTLDDVRRMIGKFNIEEDSPMGIRIRQDWNYLGHLLNDYLYLENANLITYLKLLKDSQKRIGNQKMYSAYSDMQLDAVYDYLCKEEWIDPSKNEKLNFRKVFRACGLDVTQKIKFNTRKRGAKACLRVVVEVLTGGFSAVLVNQYFSDNEGKELNLASHNRVPSYDDCKNELKLLLAQTA</sequence>
<dbReference type="RefSeq" id="WP_005835134.1">
    <property type="nucleotide sequence ID" value="NZ_CAXKYG010000040.1"/>
</dbReference>
<organism evidence="1 2">
    <name type="scientific">Bacteroides uniformis</name>
    <dbReference type="NCBI Taxonomy" id="820"/>
    <lineage>
        <taxon>Bacteria</taxon>
        <taxon>Pseudomonadati</taxon>
        <taxon>Bacteroidota</taxon>
        <taxon>Bacteroidia</taxon>
        <taxon>Bacteroidales</taxon>
        <taxon>Bacteroidaceae</taxon>
        <taxon>Bacteroides</taxon>
    </lineage>
</organism>
<evidence type="ECO:0000313" key="1">
    <source>
        <dbReference type="EMBL" id="KAB4168746.1"/>
    </source>
</evidence>
<proteinExistence type="predicted"/>
<dbReference type="Proteomes" id="UP000433928">
    <property type="component" value="Unassembled WGS sequence"/>
</dbReference>
<dbReference type="AlphaFoldDB" id="A0A414ESG0"/>